<evidence type="ECO:0000313" key="1">
    <source>
        <dbReference type="EMBL" id="EGF10733.1"/>
    </source>
</evidence>
<dbReference type="OrthoDB" id="9893112at2"/>
<dbReference type="EMBL" id="AFAY01000031">
    <property type="protein sequence ID" value="EGF10733.1"/>
    <property type="molecule type" value="Genomic_DNA"/>
</dbReference>
<reference evidence="1 2" key="1">
    <citation type="submission" date="2011-02" db="EMBL/GenBank/DDBJ databases">
        <authorList>
            <person name="Muzny D."/>
            <person name="Qin X."/>
            <person name="Deng J."/>
            <person name="Jiang H."/>
            <person name="Liu Y."/>
            <person name="Qu J."/>
            <person name="Song X.-Z."/>
            <person name="Zhang L."/>
            <person name="Thornton R."/>
            <person name="Coyle M."/>
            <person name="Francisco L."/>
            <person name="Jackson L."/>
            <person name="Javaid M."/>
            <person name="Korchina V."/>
            <person name="Kovar C."/>
            <person name="Mata R."/>
            <person name="Mathew T."/>
            <person name="Ngo R."/>
            <person name="Nguyen L."/>
            <person name="Nguyen N."/>
            <person name="Okwuonu G."/>
            <person name="Ongeri F."/>
            <person name="Pham C."/>
            <person name="Simmons D."/>
            <person name="Wilczek-Boney K."/>
            <person name="Hale W."/>
            <person name="Jakkamsetti A."/>
            <person name="Pham P."/>
            <person name="Ruth R."/>
            <person name="San Lucas F."/>
            <person name="Warren J."/>
            <person name="Zhang J."/>
            <person name="Zhao Z."/>
            <person name="Zhou C."/>
            <person name="Zhu D."/>
            <person name="Lee S."/>
            <person name="Bess C."/>
            <person name="Blankenburg K."/>
            <person name="Forbes L."/>
            <person name="Fu Q."/>
            <person name="Gubbala S."/>
            <person name="Hirani K."/>
            <person name="Jayaseelan J.C."/>
            <person name="Lara F."/>
            <person name="Munidasa M."/>
            <person name="Palculict T."/>
            <person name="Patil S."/>
            <person name="Pu L.-L."/>
            <person name="Saada N."/>
            <person name="Tang L."/>
            <person name="Weissenberger G."/>
            <person name="Zhu Y."/>
            <person name="Hemphill L."/>
            <person name="Shang Y."/>
            <person name="Youmans B."/>
            <person name="Ayvaz T."/>
            <person name="Ross M."/>
            <person name="Santibanez J."/>
            <person name="Aqrawi P."/>
            <person name="Gross S."/>
            <person name="Joshi V."/>
            <person name="Fowler G."/>
            <person name="Nazareth L."/>
            <person name="Reid J."/>
            <person name="Worley K."/>
            <person name="Petrosino J."/>
            <person name="Highlander S."/>
            <person name="Gibbs R."/>
        </authorList>
    </citation>
    <scope>NUCLEOTIDE SEQUENCE [LARGE SCALE GENOMIC DNA]</scope>
    <source>
        <strain evidence="1 2">ATCC BAA-1200</strain>
    </source>
</reference>
<comment type="caution">
    <text evidence="1">The sequence shown here is derived from an EMBL/GenBank/DDBJ whole genome shotgun (WGS) entry which is preliminary data.</text>
</comment>
<gene>
    <name evidence="1" type="ORF">HMPREF9123_1615</name>
</gene>
<dbReference type="RefSeq" id="WP_007342621.1">
    <property type="nucleotide sequence ID" value="NZ_GL878494.1"/>
</dbReference>
<sequence>MSNQTNNPAASDLSVMIKRLPHNQTYKLDLLVIENGKPGKVEVHICQTLEEAFKKAAVFEAENLDKFENVIEYTPSNWQQ</sequence>
<organism evidence="1 2">
    <name type="scientific">Neisseria bacilliformis ATCC BAA-1200</name>
    <dbReference type="NCBI Taxonomy" id="888742"/>
    <lineage>
        <taxon>Bacteria</taxon>
        <taxon>Pseudomonadati</taxon>
        <taxon>Pseudomonadota</taxon>
        <taxon>Betaproteobacteria</taxon>
        <taxon>Neisseriales</taxon>
        <taxon>Neisseriaceae</taxon>
        <taxon>Neisseria</taxon>
    </lineage>
</organism>
<keyword evidence="2" id="KW-1185">Reference proteome</keyword>
<dbReference type="AlphaFoldDB" id="F2BCY4"/>
<name>F2BCY4_9NEIS</name>
<dbReference type="HOGENOM" id="CLU_191409_0_0_4"/>
<proteinExistence type="predicted"/>
<dbReference type="STRING" id="267212.GCA_001063965_00079"/>
<protein>
    <submittedName>
        <fullName evidence="1">Uncharacterized protein</fullName>
    </submittedName>
</protein>
<evidence type="ECO:0000313" key="2">
    <source>
        <dbReference type="Proteomes" id="UP000004105"/>
    </source>
</evidence>
<dbReference type="Proteomes" id="UP000004105">
    <property type="component" value="Unassembled WGS sequence"/>
</dbReference>
<accession>F2BCY4</accession>